<dbReference type="AlphaFoldDB" id="A0A844B3E8"/>
<proteinExistence type="predicted"/>
<protein>
    <submittedName>
        <fullName evidence="2">MBL fold metallo-hydrolase</fullName>
    </submittedName>
</protein>
<feature type="domain" description="Metallo-beta-lactamase" evidence="1">
    <location>
        <begin position="9"/>
        <end position="77"/>
    </location>
</feature>
<dbReference type="Gene3D" id="3.60.15.10">
    <property type="entry name" value="Ribonuclease Z/Hydroxyacylglutathione hydrolase-like"/>
    <property type="match status" value="2"/>
</dbReference>
<dbReference type="InterPro" id="IPR036866">
    <property type="entry name" value="RibonucZ/Hydroxyglut_hydro"/>
</dbReference>
<keyword evidence="3" id="KW-1185">Reference proteome</keyword>
<comment type="caution">
    <text evidence="2">The sequence shown here is derived from an EMBL/GenBank/DDBJ whole genome shotgun (WGS) entry which is preliminary data.</text>
</comment>
<organism evidence="2 3">
    <name type="scientific">Tritonibacter aquimaris</name>
    <dbReference type="NCBI Taxonomy" id="2663379"/>
    <lineage>
        <taxon>Bacteria</taxon>
        <taxon>Pseudomonadati</taxon>
        <taxon>Pseudomonadota</taxon>
        <taxon>Alphaproteobacteria</taxon>
        <taxon>Rhodobacterales</taxon>
        <taxon>Paracoccaceae</taxon>
        <taxon>Tritonibacter</taxon>
    </lineage>
</organism>
<dbReference type="PANTHER" id="PTHR11203">
    <property type="entry name" value="CLEAVAGE AND POLYADENYLATION SPECIFICITY FACTOR FAMILY MEMBER"/>
    <property type="match status" value="1"/>
</dbReference>
<dbReference type="Gene3D" id="3.40.50.10890">
    <property type="match status" value="1"/>
</dbReference>
<dbReference type="GO" id="GO:0016787">
    <property type="term" value="F:hydrolase activity"/>
    <property type="evidence" value="ECO:0007669"/>
    <property type="project" value="UniProtKB-KW"/>
</dbReference>
<accession>A0A844B3E8</accession>
<dbReference type="PANTHER" id="PTHR11203:SF37">
    <property type="entry name" value="INTEGRATOR COMPLEX SUBUNIT 11"/>
    <property type="match status" value="1"/>
</dbReference>
<dbReference type="GO" id="GO:0004521">
    <property type="term" value="F:RNA endonuclease activity"/>
    <property type="evidence" value="ECO:0007669"/>
    <property type="project" value="TreeGrafter"/>
</dbReference>
<evidence type="ECO:0000313" key="3">
    <source>
        <dbReference type="Proteomes" id="UP000436694"/>
    </source>
</evidence>
<evidence type="ECO:0000259" key="1">
    <source>
        <dbReference type="Pfam" id="PF12706"/>
    </source>
</evidence>
<dbReference type="InterPro" id="IPR050698">
    <property type="entry name" value="MBL"/>
</dbReference>
<dbReference type="InterPro" id="IPR001279">
    <property type="entry name" value="Metallo-B-lactamas"/>
</dbReference>
<dbReference type="SUPFAM" id="SSF56281">
    <property type="entry name" value="Metallo-hydrolase/oxidoreductase"/>
    <property type="match status" value="1"/>
</dbReference>
<reference evidence="2 3" key="1">
    <citation type="submission" date="2019-10" db="EMBL/GenBank/DDBJ databases">
        <title>Epibacterium sp. nov., isolated from seawater.</title>
        <authorList>
            <person name="Zhang X."/>
            <person name="Li N."/>
        </authorList>
    </citation>
    <scope>NUCLEOTIDE SEQUENCE [LARGE SCALE GENOMIC DNA]</scope>
    <source>
        <strain evidence="2 3">SM1969</strain>
    </source>
</reference>
<sequence length="337" mass="36802">MRVETGQKRWLLDCGFGPELDAPFDPAWLEGVDAVFISHDHIDHIGGADHVVAAGLPIYATAQTAKSLPQGADVTLLHARQVIDDVPIVTGRNGHAMGGVWMHFSLGQGLFYSGDWSEESQWFPFDQPPMAATAILDCSYGLTRVSQGACLSAIFDLVARCPGQVLFPVPPSGRAGELALLLMRRFPGEALYLDATCKAAVAQALAEAGAPKLRQELRDALQYHNAQDARFLICDTPNLEAGEARATWLEWHKSDRLGRDAHVVFTGHVIEDAKAVRDGPGGHFCRWNVHPPLQDQLALLHHLEATRFAPAFCPDPTAYAALPELRADLFFKESITL</sequence>
<name>A0A844B3E8_9RHOB</name>
<dbReference type="Pfam" id="PF12706">
    <property type="entry name" value="Lactamase_B_2"/>
    <property type="match status" value="1"/>
</dbReference>
<keyword evidence="2" id="KW-0378">Hydrolase</keyword>
<gene>
    <name evidence="2" type="ORF">GG681_14765</name>
</gene>
<evidence type="ECO:0000313" key="2">
    <source>
        <dbReference type="EMBL" id="MQY43906.1"/>
    </source>
</evidence>
<dbReference type="EMBL" id="WIXK01000009">
    <property type="protein sequence ID" value="MQY43906.1"/>
    <property type="molecule type" value="Genomic_DNA"/>
</dbReference>
<dbReference type="Proteomes" id="UP000436694">
    <property type="component" value="Unassembled WGS sequence"/>
</dbReference>